<dbReference type="Proteomes" id="UP000611640">
    <property type="component" value="Chromosome"/>
</dbReference>
<keyword evidence="4" id="KW-1185">Reference proteome</keyword>
<keyword evidence="2" id="KW-0812">Transmembrane</keyword>
<dbReference type="AlphaFoldDB" id="A0A7R7HZV5"/>
<feature type="region of interest" description="Disordered" evidence="1">
    <location>
        <begin position="1"/>
        <end position="25"/>
    </location>
</feature>
<dbReference type="EMBL" id="AP023355">
    <property type="protein sequence ID" value="BCJ38673.1"/>
    <property type="molecule type" value="Genomic_DNA"/>
</dbReference>
<evidence type="ECO:0000256" key="2">
    <source>
        <dbReference type="SAM" id="Phobius"/>
    </source>
</evidence>
<feature type="transmembrane region" description="Helical" evidence="2">
    <location>
        <begin position="32"/>
        <end position="51"/>
    </location>
</feature>
<feature type="compositionally biased region" description="Low complexity" evidence="1">
    <location>
        <begin position="558"/>
        <end position="567"/>
    </location>
</feature>
<feature type="transmembrane region" description="Helical" evidence="2">
    <location>
        <begin position="167"/>
        <end position="192"/>
    </location>
</feature>
<protein>
    <submittedName>
        <fullName evidence="3">Uncharacterized protein</fullName>
    </submittedName>
</protein>
<feature type="compositionally biased region" description="Gly residues" evidence="1">
    <location>
        <begin position="568"/>
        <end position="607"/>
    </location>
</feature>
<proteinExistence type="predicted"/>
<feature type="compositionally biased region" description="Pro residues" evidence="1">
    <location>
        <begin position="689"/>
        <end position="698"/>
    </location>
</feature>
<feature type="transmembrane region" description="Helical" evidence="2">
    <location>
        <begin position="263"/>
        <end position="283"/>
    </location>
</feature>
<feature type="transmembrane region" description="Helical" evidence="2">
    <location>
        <begin position="344"/>
        <end position="366"/>
    </location>
</feature>
<dbReference type="RefSeq" id="WP_203964668.1">
    <property type="nucleotide sequence ID" value="NZ_AP023355.1"/>
</dbReference>
<dbReference type="PANTHER" id="PTHR45725:SF18">
    <property type="entry name" value="ORC1-LIKE AAA ATPASE DOMAIN-CONTAINING PROTEIN"/>
    <property type="match status" value="1"/>
</dbReference>
<dbReference type="KEGG" id="atl:Athai_61760"/>
<evidence type="ECO:0000313" key="4">
    <source>
        <dbReference type="Proteomes" id="UP000611640"/>
    </source>
</evidence>
<feature type="compositionally biased region" description="Pro residues" evidence="1">
    <location>
        <begin position="1"/>
        <end position="13"/>
    </location>
</feature>
<name>A0A7R7HZV5_9ACTN</name>
<feature type="compositionally biased region" description="Low complexity" evidence="1">
    <location>
        <begin position="648"/>
        <end position="665"/>
    </location>
</feature>
<feature type="compositionally biased region" description="Low complexity" evidence="1">
    <location>
        <begin position="626"/>
        <end position="641"/>
    </location>
</feature>
<feature type="transmembrane region" description="Helical" evidence="2">
    <location>
        <begin position="129"/>
        <end position="147"/>
    </location>
</feature>
<feature type="transmembrane region" description="Helical" evidence="2">
    <location>
        <begin position="521"/>
        <end position="544"/>
    </location>
</feature>
<feature type="compositionally biased region" description="Low complexity" evidence="1">
    <location>
        <begin position="731"/>
        <end position="742"/>
    </location>
</feature>
<feature type="compositionally biased region" description="Low complexity" evidence="1">
    <location>
        <begin position="608"/>
        <end position="617"/>
    </location>
</feature>
<feature type="transmembrane region" description="Helical" evidence="2">
    <location>
        <begin position="419"/>
        <end position="439"/>
    </location>
</feature>
<sequence>MSAPAPYPSPAMPPATNQPAPARPAPGGPPGWIGLLLALPMTLGWLVWLVLPTAQTVIQAFTGRAPGIASRTVPGNAAAHAGDFTDPLGTVGRTLVEAALPTLVMLIVVPLLSFAAAEAPTALRRVVRVLLAVLAAGFAPAVLIAAWRHLSYLPDGFGHGLVRSGPGLGVLIMLAMFGLIAGIGVSALLAALRRRATDRPGRTVGGALVTWAVLVLGTFAIGLQAISFTLLLAPGRDTASLGARAFQDAFMLLRFGQAAADSTILLVPVAVLGLAAGLIVILARPRLELDPPGRAAGPLPRPSSTRAVLLGVVALAGTVALLAIDAYPRLGLFTEQHTASSPQSIAGTLTGALLPALIATVVQLLLAYPAGIGIGAFRPLGRYSHWLLLPFMPWLFVTITPLLTVSVQSAMAHDHLNTFLGTIPPILVSVPALLLFTLFGAGQGHRWRAARAAHRPAAFLRTVLVPSLPLLGVVAMATWLYQAHDFLWRYSVVSDMRHAAADVAVLRQLGSYTAAWPSPGLLLAAAPLAIPALLVFAVVQVWYLDRLALRLGDPDPAAARDAASGPAGPVGPGGAAGIGGPGGPAGFGGPGGPAGFGGPGGRYGAAFGGPDQVGPRLGAPPPAVVPPGTAAGAAPAGRGAPAIPPGLSPAAPGGLPAAPGGLPAAPGGPPGAAGRFPGQPGPSLGGAPPAGPPPPGFPPHIGGAPDGAGAPHPGGAGVPGPGGAPRGGRADGPATPGAAPEGARQDGPADDVR</sequence>
<dbReference type="InterPro" id="IPR051425">
    <property type="entry name" value="Formin_Homology"/>
</dbReference>
<gene>
    <name evidence="3" type="ORF">Athai_61760</name>
</gene>
<dbReference type="PANTHER" id="PTHR45725">
    <property type="entry name" value="FORMIN HOMOLOGY 2 FAMILY MEMBER"/>
    <property type="match status" value="1"/>
</dbReference>
<feature type="transmembrane region" description="Helical" evidence="2">
    <location>
        <begin position="204"/>
        <end position="226"/>
    </location>
</feature>
<feature type="compositionally biased region" description="Low complexity" evidence="1">
    <location>
        <begin position="672"/>
        <end position="687"/>
    </location>
</feature>
<feature type="region of interest" description="Disordered" evidence="1">
    <location>
        <begin position="558"/>
        <end position="753"/>
    </location>
</feature>
<organism evidence="3 4">
    <name type="scientific">Actinocatenispora thailandica</name>
    <dbReference type="NCBI Taxonomy" id="227318"/>
    <lineage>
        <taxon>Bacteria</taxon>
        <taxon>Bacillati</taxon>
        <taxon>Actinomycetota</taxon>
        <taxon>Actinomycetes</taxon>
        <taxon>Micromonosporales</taxon>
        <taxon>Micromonosporaceae</taxon>
        <taxon>Actinocatenispora</taxon>
    </lineage>
</organism>
<evidence type="ECO:0000313" key="3">
    <source>
        <dbReference type="EMBL" id="BCJ38673.1"/>
    </source>
</evidence>
<feature type="compositionally biased region" description="Gly residues" evidence="1">
    <location>
        <begin position="712"/>
        <end position="726"/>
    </location>
</feature>
<feature type="transmembrane region" description="Helical" evidence="2">
    <location>
        <begin position="304"/>
        <end position="324"/>
    </location>
</feature>
<feature type="transmembrane region" description="Helical" evidence="2">
    <location>
        <begin position="386"/>
        <end position="407"/>
    </location>
</feature>
<accession>A0A7R7HZV5</accession>
<reference evidence="3 4" key="1">
    <citation type="submission" date="2020-08" db="EMBL/GenBank/DDBJ databases">
        <title>Whole genome shotgun sequence of Actinocatenispora thailandica NBRC 105041.</title>
        <authorList>
            <person name="Komaki H."/>
            <person name="Tamura T."/>
        </authorList>
    </citation>
    <scope>NUCLEOTIDE SEQUENCE [LARGE SCALE GENOMIC DNA]</scope>
    <source>
        <strain evidence="3 4">NBRC 105041</strain>
    </source>
</reference>
<feature type="compositionally biased region" description="Low complexity" evidence="1">
    <location>
        <begin position="699"/>
        <end position="711"/>
    </location>
</feature>
<evidence type="ECO:0000256" key="1">
    <source>
        <dbReference type="SAM" id="MobiDB-lite"/>
    </source>
</evidence>
<keyword evidence="2" id="KW-0472">Membrane</keyword>
<keyword evidence="2" id="KW-1133">Transmembrane helix</keyword>
<feature type="transmembrane region" description="Helical" evidence="2">
    <location>
        <begin position="459"/>
        <end position="481"/>
    </location>
</feature>